<comment type="caution">
    <text evidence="1">The sequence shown here is derived from an EMBL/GenBank/DDBJ whole genome shotgun (WGS) entry which is preliminary data.</text>
</comment>
<dbReference type="OrthoDB" id="18549at246875"/>
<sequence length="373" mass="44113">MNNPIEEQEKVILLLIDKFNEEREKDRLYFLKYRKNSPESGLNKEPFISFYKAFESKATNSEIFDFLYEFGNLRLVKSFHFSNHAESLIQSFEKLNIPIPHFVSECQKEVIQRANFIKTYFENEKFKWSKSKKGDFLSKIQTESKNHSFDQKSEEEYLKKKFDETIQETREIENDIETRFSYYVNDFFDGRIFSISKDLLNEYFYHSEIASGGCGSFFEVFKAFDKYVGKKNEVFALKGFLSGEKEQNSEPEENPNEKSISINSMVLTNLIKELSVYFEGKEDDLKKVLSGEEIEQILYFENNGNKLTDVFFRLHEAGKIQNNKNITAKWICDNFENKNQKSGRSKYKFEVVYKQLTDMSGPINKKRRICENL</sequence>
<evidence type="ECO:0000313" key="2">
    <source>
        <dbReference type="EMBL" id="TXD76199.1"/>
    </source>
</evidence>
<accession>A0A2W7QW04</accession>
<keyword evidence="4" id="KW-1185">Reference proteome</keyword>
<dbReference type="AlphaFoldDB" id="A0A2W7QW04"/>
<proteinExistence type="predicted"/>
<dbReference type="Proteomes" id="UP000249115">
    <property type="component" value="Unassembled WGS sequence"/>
</dbReference>
<evidence type="ECO:0000313" key="1">
    <source>
        <dbReference type="EMBL" id="PZX52454.1"/>
    </source>
</evidence>
<reference evidence="2 4" key="2">
    <citation type="submission" date="2019-08" db="EMBL/GenBank/DDBJ databases">
        <title>Genome of Algoriphagus ratkowskyi IC026.</title>
        <authorList>
            <person name="Bowman J.P."/>
        </authorList>
    </citation>
    <scope>NUCLEOTIDE SEQUENCE [LARGE SCALE GENOMIC DNA]</scope>
    <source>
        <strain evidence="2 4">IC026</strain>
    </source>
</reference>
<evidence type="ECO:0000313" key="4">
    <source>
        <dbReference type="Proteomes" id="UP000321927"/>
    </source>
</evidence>
<dbReference type="EMBL" id="VORV01000014">
    <property type="protein sequence ID" value="TXD76199.1"/>
    <property type="molecule type" value="Genomic_DNA"/>
</dbReference>
<reference evidence="1 3" key="1">
    <citation type="submission" date="2018-06" db="EMBL/GenBank/DDBJ databases">
        <title>Genomic Encyclopedia of Archaeal and Bacterial Type Strains, Phase II (KMG-II): from individual species to whole genera.</title>
        <authorList>
            <person name="Goeker M."/>
        </authorList>
    </citation>
    <scope>NUCLEOTIDE SEQUENCE [LARGE SCALE GENOMIC DNA]</scope>
    <source>
        <strain evidence="1 3">DSM 22686</strain>
    </source>
</reference>
<dbReference type="EMBL" id="QKZU01000015">
    <property type="protein sequence ID" value="PZX52454.1"/>
    <property type="molecule type" value="Genomic_DNA"/>
</dbReference>
<name>A0A2W7QW04_9BACT</name>
<protein>
    <submittedName>
        <fullName evidence="1">Uncharacterized protein</fullName>
    </submittedName>
</protein>
<evidence type="ECO:0000313" key="3">
    <source>
        <dbReference type="Proteomes" id="UP000249115"/>
    </source>
</evidence>
<dbReference type="RefSeq" id="WP_086502723.1">
    <property type="nucleotide sequence ID" value="NZ_MSSV01000019.1"/>
</dbReference>
<gene>
    <name evidence="2" type="ORF">ESW18_17360</name>
    <name evidence="1" type="ORF">LV84_03460</name>
</gene>
<organism evidence="1 3">
    <name type="scientific">Algoriphagus ratkowskyi</name>
    <dbReference type="NCBI Taxonomy" id="57028"/>
    <lineage>
        <taxon>Bacteria</taxon>
        <taxon>Pseudomonadati</taxon>
        <taxon>Bacteroidota</taxon>
        <taxon>Cytophagia</taxon>
        <taxon>Cytophagales</taxon>
        <taxon>Cyclobacteriaceae</taxon>
        <taxon>Algoriphagus</taxon>
    </lineage>
</organism>
<dbReference type="Proteomes" id="UP000321927">
    <property type="component" value="Unassembled WGS sequence"/>
</dbReference>